<keyword evidence="2" id="KW-0732">Signal</keyword>
<accession>A0ABQ7NC10</accession>
<keyword evidence="1" id="KW-0472">Membrane</keyword>
<gene>
    <name evidence="3" type="primary">A02p005870.1_BraROA</name>
    <name evidence="3" type="ORF">IGI04_004759</name>
</gene>
<evidence type="ECO:0008006" key="5">
    <source>
        <dbReference type="Google" id="ProtNLM"/>
    </source>
</evidence>
<feature type="chain" id="PRO_5045869039" description="Translocon-associated protein subunit beta" evidence="2">
    <location>
        <begin position="25"/>
        <end position="234"/>
    </location>
</feature>
<organism evidence="3 4">
    <name type="scientific">Brassica rapa subsp. trilocularis</name>
    <dbReference type="NCBI Taxonomy" id="1813537"/>
    <lineage>
        <taxon>Eukaryota</taxon>
        <taxon>Viridiplantae</taxon>
        <taxon>Streptophyta</taxon>
        <taxon>Embryophyta</taxon>
        <taxon>Tracheophyta</taxon>
        <taxon>Spermatophyta</taxon>
        <taxon>Magnoliopsida</taxon>
        <taxon>eudicotyledons</taxon>
        <taxon>Gunneridae</taxon>
        <taxon>Pentapetalae</taxon>
        <taxon>rosids</taxon>
        <taxon>malvids</taxon>
        <taxon>Brassicales</taxon>
        <taxon>Brassicaceae</taxon>
        <taxon>Brassiceae</taxon>
        <taxon>Brassica</taxon>
    </lineage>
</organism>
<evidence type="ECO:0000256" key="2">
    <source>
        <dbReference type="SAM" id="SignalP"/>
    </source>
</evidence>
<name>A0ABQ7NC10_BRACM</name>
<feature type="signal peptide" evidence="2">
    <location>
        <begin position="1"/>
        <end position="24"/>
    </location>
</feature>
<dbReference type="PANTHER" id="PTHR12861:SF3">
    <property type="entry name" value="TRANSLOCON-ASSOCIATED PROTEIN SUBUNIT BETA"/>
    <property type="match status" value="1"/>
</dbReference>
<dbReference type="Proteomes" id="UP000823674">
    <property type="component" value="Chromosome A02"/>
</dbReference>
<dbReference type="PANTHER" id="PTHR12861">
    <property type="entry name" value="TRANSLOCON-ASSOCIATED PROTEIN, BETA SUBUNIT PRECURSOR TRAP-BETA SIGNAL SEQUENCE RECEPTOR BETA SUBUNIT"/>
    <property type="match status" value="1"/>
</dbReference>
<feature type="transmembrane region" description="Helical" evidence="1">
    <location>
        <begin position="170"/>
        <end position="189"/>
    </location>
</feature>
<dbReference type="Pfam" id="PF05753">
    <property type="entry name" value="TRAP_beta"/>
    <property type="match status" value="1"/>
</dbReference>
<reference evidence="3 4" key="1">
    <citation type="submission" date="2021-03" db="EMBL/GenBank/DDBJ databases">
        <authorList>
            <person name="King G.J."/>
            <person name="Bancroft I."/>
            <person name="Baten A."/>
            <person name="Bloomfield J."/>
            <person name="Borpatragohain P."/>
            <person name="He Z."/>
            <person name="Irish N."/>
            <person name="Irwin J."/>
            <person name="Liu K."/>
            <person name="Mauleon R.P."/>
            <person name="Moore J."/>
            <person name="Morris R."/>
            <person name="Ostergaard L."/>
            <person name="Wang B."/>
            <person name="Wells R."/>
        </authorList>
    </citation>
    <scope>NUCLEOTIDE SEQUENCE [LARGE SCALE GENOMIC DNA]</scope>
    <source>
        <strain evidence="3">R-o-18</strain>
        <tissue evidence="3">Leaf</tissue>
    </source>
</reference>
<keyword evidence="1" id="KW-0812">Transmembrane</keyword>
<protein>
    <recommendedName>
        <fullName evidence="5">Translocon-associated protein subunit beta</fullName>
    </recommendedName>
</protein>
<keyword evidence="1" id="KW-1133">Transmembrane helix</keyword>
<keyword evidence="4" id="KW-1185">Reference proteome</keyword>
<feature type="transmembrane region" description="Helical" evidence="1">
    <location>
        <begin position="196"/>
        <end position="218"/>
    </location>
</feature>
<evidence type="ECO:0000313" key="3">
    <source>
        <dbReference type="EMBL" id="KAG5408440.1"/>
    </source>
</evidence>
<proteinExistence type="predicted"/>
<dbReference type="EMBL" id="JADBGQ010000002">
    <property type="protein sequence ID" value="KAG5408440.1"/>
    <property type="molecule type" value="Genomic_DNA"/>
</dbReference>
<comment type="caution">
    <text evidence="3">The sequence shown here is derived from an EMBL/GenBank/DDBJ whole genome shotgun (WGS) entry which is preliminary data.</text>
</comment>
<evidence type="ECO:0000313" key="4">
    <source>
        <dbReference type="Proteomes" id="UP000823674"/>
    </source>
</evidence>
<sequence>MAIPSANLLISALTIFILVSASFATSETPFLVVHKKATLNRLKSGAERVLVSFDIYNQGSATAYDVTLTDKTWIKKTFELVNGNKSRTWERLDAGGIVSHSFELEAKVKGPFYGAPALVTFRVPTKAVLQQAYSTPILPLNILADIPPMDPLALVNFDFLKYCSFSHIRIVFVIDFYCCLVLCIGCCCINNLRPRVLAKYGSLVSVISMVVLFVYLIATPSKPNAAKAGSKKKR</sequence>
<evidence type="ECO:0000256" key="1">
    <source>
        <dbReference type="SAM" id="Phobius"/>
    </source>
</evidence>